<feature type="compositionally biased region" description="Low complexity" evidence="1">
    <location>
        <begin position="67"/>
        <end position="83"/>
    </location>
</feature>
<accession>A0AA43TT79</accession>
<organism evidence="2 3">
    <name type="scientific">Ramalina farinacea</name>
    <dbReference type="NCBI Taxonomy" id="258253"/>
    <lineage>
        <taxon>Eukaryota</taxon>
        <taxon>Fungi</taxon>
        <taxon>Dikarya</taxon>
        <taxon>Ascomycota</taxon>
        <taxon>Pezizomycotina</taxon>
        <taxon>Lecanoromycetes</taxon>
        <taxon>OSLEUM clade</taxon>
        <taxon>Lecanoromycetidae</taxon>
        <taxon>Lecanorales</taxon>
        <taxon>Lecanorineae</taxon>
        <taxon>Ramalinaceae</taxon>
        <taxon>Ramalina</taxon>
    </lineage>
</organism>
<gene>
    <name evidence="2" type="ORF">OHK93_006116</name>
</gene>
<dbReference type="GO" id="GO:0003676">
    <property type="term" value="F:nucleic acid binding"/>
    <property type="evidence" value="ECO:0007669"/>
    <property type="project" value="InterPro"/>
</dbReference>
<dbReference type="InterPro" id="IPR035979">
    <property type="entry name" value="RBD_domain_sf"/>
</dbReference>
<sequence length="356" mass="40828">MNPQMLQAHAPQILQMYPQTAAFPQTPSAPMNRTTRDAYGQPATKSGHHTRQQPSNAPSSRPQATMSQSNQSSVNSASSVRVSKPINDPNNPWFTRTPTHLKEGWKDWHELTVKLFQMPEDVDANELRDWFAKEGEVVFLNLYEDSRDGGIVKFKPPPHRPFWEYNHYTIRLDDGRTFHPRMRLGEYRHPKFIPSPVNPEIRYPEYLGLKAKTLDFGVMLQKDTFMSKAQVDATKTGPVQFGVDLYNTEIKVEFGLHMSKGQIAAGAAPIEIFKFVVPFKQMGNIAVWPVSADTNVLLFTLETPPKYFRRIGCRDKAKKARIWSPKKMWYRQTDLADAPTKFKYVKLRKRSCSKIG</sequence>
<comment type="caution">
    <text evidence="2">The sequence shown here is derived from an EMBL/GenBank/DDBJ whole genome shotgun (WGS) entry which is preliminary data.</text>
</comment>
<evidence type="ECO:0000313" key="2">
    <source>
        <dbReference type="EMBL" id="MDI1486854.1"/>
    </source>
</evidence>
<feature type="region of interest" description="Disordered" evidence="1">
    <location>
        <begin position="23"/>
        <end position="95"/>
    </location>
</feature>
<proteinExistence type="predicted"/>
<evidence type="ECO:0000313" key="3">
    <source>
        <dbReference type="Proteomes" id="UP001161017"/>
    </source>
</evidence>
<dbReference type="AlphaFoldDB" id="A0AA43TT79"/>
<evidence type="ECO:0000256" key="1">
    <source>
        <dbReference type="SAM" id="MobiDB-lite"/>
    </source>
</evidence>
<dbReference type="Proteomes" id="UP001161017">
    <property type="component" value="Unassembled WGS sequence"/>
</dbReference>
<name>A0AA43TT79_9LECA</name>
<reference evidence="2" key="1">
    <citation type="journal article" date="2023" name="Genome Biol. Evol.">
        <title>First Whole Genome Sequence and Flow Cytometry Genome Size Data for the Lichen-Forming Fungus Ramalina farinacea (Ascomycota).</title>
        <authorList>
            <person name="Llewellyn T."/>
            <person name="Mian S."/>
            <person name="Hill R."/>
            <person name="Leitch I.J."/>
            <person name="Gaya E."/>
        </authorList>
    </citation>
    <scope>NUCLEOTIDE SEQUENCE</scope>
    <source>
        <strain evidence="2">LIQ254RAFAR</strain>
    </source>
</reference>
<dbReference type="EMBL" id="JAPUFD010000004">
    <property type="protein sequence ID" value="MDI1486854.1"/>
    <property type="molecule type" value="Genomic_DNA"/>
</dbReference>
<feature type="compositionally biased region" description="Polar residues" evidence="1">
    <location>
        <begin position="52"/>
        <end position="66"/>
    </location>
</feature>
<keyword evidence="3" id="KW-1185">Reference proteome</keyword>
<feature type="compositionally biased region" description="Polar residues" evidence="1">
    <location>
        <begin position="23"/>
        <end position="33"/>
    </location>
</feature>
<dbReference type="SUPFAM" id="SSF54928">
    <property type="entry name" value="RNA-binding domain, RBD"/>
    <property type="match status" value="1"/>
</dbReference>
<protein>
    <submittedName>
        <fullName evidence="2">Uncharacterized protein</fullName>
    </submittedName>
</protein>